<sequence length="103" mass="11876">KSYIHQLDDFLRAYNNSYHRSLGCSPNQSTIKNKDFSLKDRVRIKASKSTFDKGYVSSYTNSLFQIHDVLKTNPTTYKLIDADGDLIEGIFYKEELSRVNNST</sequence>
<accession>A0A1D2M4L0</accession>
<reference evidence="1 2" key="1">
    <citation type="journal article" date="2016" name="Genome Biol. Evol.">
        <title>Gene Family Evolution Reflects Adaptation to Soil Environmental Stressors in the Genome of the Collembolan Orchesella cincta.</title>
        <authorList>
            <person name="Faddeeva-Vakhrusheva A."/>
            <person name="Derks M.F."/>
            <person name="Anvar S.Y."/>
            <person name="Agamennone V."/>
            <person name="Suring W."/>
            <person name="Smit S."/>
            <person name="van Straalen N.M."/>
            <person name="Roelofs D."/>
        </authorList>
    </citation>
    <scope>NUCLEOTIDE SEQUENCE [LARGE SCALE GENOMIC DNA]</scope>
    <source>
        <tissue evidence="1">Mixed pool</tissue>
    </source>
</reference>
<dbReference type="PANTHER" id="PTHR46585:SF1">
    <property type="entry name" value="CHROMO DOMAIN-CONTAINING PROTEIN"/>
    <property type="match status" value="1"/>
</dbReference>
<dbReference type="OrthoDB" id="7680611at2759"/>
<proteinExistence type="predicted"/>
<dbReference type="OMA" id="YKLHRAT"/>
<keyword evidence="2" id="KW-1185">Reference proteome</keyword>
<name>A0A1D2M4L0_ORCCI</name>
<dbReference type="Proteomes" id="UP000094527">
    <property type="component" value="Unassembled WGS sequence"/>
</dbReference>
<dbReference type="STRING" id="48709.A0A1D2M4L0"/>
<dbReference type="PANTHER" id="PTHR46585">
    <property type="entry name" value="INTEGRASE CORE DOMAIN CONTAINING PROTEIN"/>
    <property type="match status" value="1"/>
</dbReference>
<gene>
    <name evidence="1" type="ORF">Ocin01_18773</name>
</gene>
<dbReference type="EMBL" id="LJIJ01004421">
    <property type="protein sequence ID" value="ODM87909.1"/>
    <property type="molecule type" value="Genomic_DNA"/>
</dbReference>
<feature type="non-terminal residue" evidence="1">
    <location>
        <position position="1"/>
    </location>
</feature>
<dbReference type="AlphaFoldDB" id="A0A1D2M4L0"/>
<feature type="non-terminal residue" evidence="1">
    <location>
        <position position="103"/>
    </location>
</feature>
<organism evidence="1 2">
    <name type="scientific">Orchesella cincta</name>
    <name type="common">Springtail</name>
    <name type="synonym">Podura cincta</name>
    <dbReference type="NCBI Taxonomy" id="48709"/>
    <lineage>
        <taxon>Eukaryota</taxon>
        <taxon>Metazoa</taxon>
        <taxon>Ecdysozoa</taxon>
        <taxon>Arthropoda</taxon>
        <taxon>Hexapoda</taxon>
        <taxon>Collembola</taxon>
        <taxon>Entomobryomorpha</taxon>
        <taxon>Entomobryoidea</taxon>
        <taxon>Orchesellidae</taxon>
        <taxon>Orchesellinae</taxon>
        <taxon>Orchesella</taxon>
    </lineage>
</organism>
<evidence type="ECO:0000313" key="2">
    <source>
        <dbReference type="Proteomes" id="UP000094527"/>
    </source>
</evidence>
<evidence type="ECO:0000313" key="1">
    <source>
        <dbReference type="EMBL" id="ODM87909.1"/>
    </source>
</evidence>
<protein>
    <submittedName>
        <fullName evidence="1">Uncharacterized transposon-derived protein F54H12.3</fullName>
    </submittedName>
</protein>
<comment type="caution">
    <text evidence="1">The sequence shown here is derived from an EMBL/GenBank/DDBJ whole genome shotgun (WGS) entry which is preliminary data.</text>
</comment>